<dbReference type="RefSeq" id="WP_011646269.1">
    <property type="nucleotide sequence ID" value="NZ_ARYI01000002.1"/>
</dbReference>
<dbReference type="Proteomes" id="UP000025061">
    <property type="component" value="Unassembled WGS sequence"/>
</dbReference>
<comment type="caution">
    <text evidence="1">The sequence shown here is derived from an EMBL/GenBank/DDBJ whole genome shotgun (WGS) entry which is preliminary data.</text>
</comment>
<dbReference type="SUPFAM" id="SSF53187">
    <property type="entry name" value="Zn-dependent exopeptidases"/>
    <property type="match status" value="1"/>
</dbReference>
<name>A0A059FZ55_9PROT</name>
<gene>
    <name evidence="1" type="ORF">HHI_03452</name>
</gene>
<dbReference type="EMBL" id="ARYI01000002">
    <property type="protein sequence ID" value="KCZ95795.1"/>
    <property type="molecule type" value="Genomic_DNA"/>
</dbReference>
<dbReference type="Gene3D" id="3.40.630.10">
    <property type="entry name" value="Zn peptidases"/>
    <property type="match status" value="2"/>
</dbReference>
<dbReference type="PATRIC" id="fig|1280951.3.peg.701"/>
<evidence type="ECO:0000313" key="1">
    <source>
        <dbReference type="EMBL" id="KCZ95795.1"/>
    </source>
</evidence>
<protein>
    <submittedName>
        <fullName evidence="1">M20/M25/M40 family peptidase</fullName>
    </submittedName>
</protein>
<keyword evidence="2" id="KW-1185">Reference proteome</keyword>
<organism evidence="1 2">
    <name type="scientific">Hyphomonas hirschiana VP5</name>
    <dbReference type="NCBI Taxonomy" id="1280951"/>
    <lineage>
        <taxon>Bacteria</taxon>
        <taxon>Pseudomonadati</taxon>
        <taxon>Pseudomonadota</taxon>
        <taxon>Alphaproteobacteria</taxon>
        <taxon>Hyphomonadales</taxon>
        <taxon>Hyphomonadaceae</taxon>
        <taxon>Hyphomonas</taxon>
    </lineage>
</organism>
<dbReference type="OrthoDB" id="9761532at2"/>
<sequence length="454" mass="49187">MADGLLDSALGAGVSPEDVKAIADAIDMDELTKLILDLANIYSPSTGEAEASAFVHDWMDREGFRPLSVGAVPHRQNVIGTYGGNGPGKNLLFTAHLDTESEPADPVIRAKTRRPESVANREWKECWLEDGKFYGYAVANDRGPMSCMLMAAKALKKAGYELAGRMYLTACPGECGPEPIEEHGGIDNMGKEIGAHYMFHHGGVAPDFAIAAEGTDFGVTWLGCGGAMFRIRLYGQSIFRPLLKAPKATADHPSSIYKLGPVIEALHAWSLDYETSNAYHAKGGSSLPKATISCVQAGFPHSGGTEVAAIYISCDLSPKQKAAQVLHELEAVMRALPGIEFDIEPVNVSHGYEADDTEVTPLVAGVDVAVQAVLDHPVEIAKPVYSSMWRDHNVFNMHRVPAITFGPVRWRPTPEDFFKCTLMYALTALTICGRMDGEVEKRTGRTVYGDNPFD</sequence>
<evidence type="ECO:0000313" key="2">
    <source>
        <dbReference type="Proteomes" id="UP000025061"/>
    </source>
</evidence>
<dbReference type="AlphaFoldDB" id="A0A059FZ55"/>
<proteinExistence type="predicted"/>
<dbReference type="InterPro" id="IPR050072">
    <property type="entry name" value="Peptidase_M20A"/>
</dbReference>
<accession>A0A059FZ55</accession>
<dbReference type="PANTHER" id="PTHR43808">
    <property type="entry name" value="ACETYLORNITHINE DEACETYLASE"/>
    <property type="match status" value="1"/>
</dbReference>
<reference evidence="1 2" key="1">
    <citation type="submission" date="2013-04" db="EMBL/GenBank/DDBJ databases">
        <title>Hyphomonas hirschiana VP5 Genome Sequencing.</title>
        <authorList>
            <person name="Lai Q."/>
            <person name="Shao Z."/>
        </authorList>
    </citation>
    <scope>NUCLEOTIDE SEQUENCE [LARGE SCALE GENOMIC DNA]</scope>
    <source>
        <strain evidence="1 2">VP5</strain>
    </source>
</reference>